<dbReference type="PANTHER" id="PTHR11735:SF11">
    <property type="entry name" value="TRNA THREONYLCARBAMOYLADENOSINE BIOSYNTHESIS PROTEIN TSAB"/>
    <property type="match status" value="1"/>
</dbReference>
<dbReference type="InterPro" id="IPR000905">
    <property type="entry name" value="Gcp-like_dom"/>
</dbReference>
<reference evidence="2 3" key="1">
    <citation type="journal article" date="2017" name="Elife">
        <title>Extensive horizontal gene transfer in cheese-associated bacteria.</title>
        <authorList>
            <person name="Bonham K.S."/>
            <person name="Wolfe B.E."/>
            <person name="Dutton R.J."/>
        </authorList>
    </citation>
    <scope>NUCLEOTIDE SEQUENCE [LARGE SCALE GENOMIC DNA]</scope>
    <source>
        <strain evidence="2 3">JB182</strain>
    </source>
</reference>
<evidence type="ECO:0000313" key="2">
    <source>
        <dbReference type="EMBL" id="PMQ20382.1"/>
    </source>
</evidence>
<dbReference type="NCBIfam" id="TIGR03725">
    <property type="entry name" value="T6A_YeaZ"/>
    <property type="match status" value="1"/>
</dbReference>
<accession>A0A2N7S2K1</accession>
<comment type="caution">
    <text evidence="2">The sequence shown here is derived from an EMBL/GenBank/DDBJ whole genome shotgun (WGS) entry which is preliminary data.</text>
</comment>
<sequence>MPNYLAIDTSANASVALVDKTTGSVVDQRISSKGNDQTETLSAYVKELLDAHGHKGQDLAGIIVGVGPGPFTGLRVGLVAARTFGFVWQIPVYGVMSLHALAEQALDSSQVPAEFVVASDARRKEVYWARYDQDGTMVDGPHVSAASALPALPVYGVGAGIYAEQLEEAGSQPMPESFEWIANAGYLARRGMNELAAGKDLSDTSPQYLRESDAQVPAFMKQAKS</sequence>
<gene>
    <name evidence="2" type="primary">tsaB</name>
    <name evidence="2" type="ORF">CIK84_01810</name>
</gene>
<name>A0A2N7S2K1_9MICC</name>
<dbReference type="EMBL" id="PNQX01000001">
    <property type="protein sequence ID" value="PMQ20382.1"/>
    <property type="molecule type" value="Genomic_DNA"/>
</dbReference>
<dbReference type="RefSeq" id="WP_102597353.1">
    <property type="nucleotide sequence ID" value="NZ_JBQDIL010000029.1"/>
</dbReference>
<dbReference type="GO" id="GO:0005829">
    <property type="term" value="C:cytosol"/>
    <property type="evidence" value="ECO:0007669"/>
    <property type="project" value="TreeGrafter"/>
</dbReference>
<dbReference type="InterPro" id="IPR022496">
    <property type="entry name" value="T6A_TsaB"/>
</dbReference>
<proteinExistence type="predicted"/>
<dbReference type="PANTHER" id="PTHR11735">
    <property type="entry name" value="TRNA N6-ADENOSINE THREONYLCARBAMOYLTRANSFERASE"/>
    <property type="match status" value="1"/>
</dbReference>
<dbReference type="InterPro" id="IPR043129">
    <property type="entry name" value="ATPase_NBD"/>
</dbReference>
<evidence type="ECO:0000259" key="1">
    <source>
        <dbReference type="Pfam" id="PF00814"/>
    </source>
</evidence>
<protein>
    <submittedName>
        <fullName evidence="2">tRNA (Adenosine(37)-N6)-threonylcarbamoyltransferase complex dimerization subunit type 1 TsaB</fullName>
    </submittedName>
</protein>
<dbReference type="Gene3D" id="3.30.420.40">
    <property type="match status" value="2"/>
</dbReference>
<organism evidence="2 3">
    <name type="scientific">Glutamicibacter arilaitensis</name>
    <dbReference type="NCBI Taxonomy" id="256701"/>
    <lineage>
        <taxon>Bacteria</taxon>
        <taxon>Bacillati</taxon>
        <taxon>Actinomycetota</taxon>
        <taxon>Actinomycetes</taxon>
        <taxon>Micrococcales</taxon>
        <taxon>Micrococcaceae</taxon>
        <taxon>Glutamicibacter</taxon>
    </lineage>
</organism>
<dbReference type="SUPFAM" id="SSF53067">
    <property type="entry name" value="Actin-like ATPase domain"/>
    <property type="match status" value="2"/>
</dbReference>
<feature type="domain" description="Gcp-like" evidence="1">
    <location>
        <begin position="38"/>
        <end position="139"/>
    </location>
</feature>
<evidence type="ECO:0000313" key="3">
    <source>
        <dbReference type="Proteomes" id="UP000235739"/>
    </source>
</evidence>
<keyword evidence="2" id="KW-0808">Transferase</keyword>
<dbReference type="Proteomes" id="UP000235739">
    <property type="component" value="Unassembled WGS sequence"/>
</dbReference>
<dbReference type="GO" id="GO:0002949">
    <property type="term" value="P:tRNA threonylcarbamoyladenosine modification"/>
    <property type="evidence" value="ECO:0007669"/>
    <property type="project" value="InterPro"/>
</dbReference>
<dbReference type="AlphaFoldDB" id="A0A2N7S2K1"/>
<dbReference type="GO" id="GO:0016740">
    <property type="term" value="F:transferase activity"/>
    <property type="evidence" value="ECO:0007669"/>
    <property type="project" value="UniProtKB-KW"/>
</dbReference>
<dbReference type="Pfam" id="PF00814">
    <property type="entry name" value="TsaD"/>
    <property type="match status" value="1"/>
</dbReference>